<sequence>MAPCVYIGIDFGTTFSGAAWALSSRPEDIKIVTRWRSNHSFNTDDAKAPTQLVYAPQNRYDSHSSMSYGFSSGRKVASWGYEIDTKQEPLKWFKLCLEQKAKLHPDVQKSPQLATAESMLSREGVTPVDAAADYLRQLWESIVEDLERQCGATAVKGLPFRVILTVPAMWSDSAQNNTRQAAQKAGILQSRLCGETTLDLVPEPEAAALATLAEFNDRPGVQRGDVITVCDCGGGTVDITSYTIQNINPMFVKEAVNGDGKMCGSIFVDEQFQTFLRGRLKRWDKLNSEQVKRVMDHEWEYGIKRRFSGEDGTFEVELPAEATGSVFSRKASRLKLDKRGVQSIFDPVLGRVRQLIGNQVKQVQEKYGKPPKYIMLVGGFGACRYLHHVVEKEFSRQGIEVLQTTGNANYGPWTAICRGAVIKAMSGGGFEGPSKVKVTTRVAKRNYGLTAAQRFVDGFHLPIDKVWSNPEDCYFANNQMRWCLKKGVDVATQHPVILSFYRLVQQPWELGGGQLTCDIWISEATTPENRKTMDVTKLCDIKVRIDTPFERLPPHLNKAGQMFRRISYDIEMTCSGAELKFAAIINGTRQDAQNVEALFS</sequence>
<keyword evidence="4" id="KW-1185">Reference proteome</keyword>
<name>A0A6A5YWH4_9PLEO</name>
<evidence type="ECO:0000313" key="3">
    <source>
        <dbReference type="EMBL" id="KAF2110481.1"/>
    </source>
</evidence>
<gene>
    <name evidence="3" type="ORF">BDV96DRAFT_691242</name>
</gene>
<dbReference type="InterPro" id="IPR043129">
    <property type="entry name" value="ATPase_NBD"/>
</dbReference>
<accession>A0A6A5YWH4</accession>
<dbReference type="CDD" id="cd10170">
    <property type="entry name" value="ASKHA_NBD_HSP70"/>
    <property type="match status" value="1"/>
</dbReference>
<dbReference type="PANTHER" id="PTHR14187">
    <property type="entry name" value="ALPHA KINASE/ELONGATION FACTOR 2 KINASE"/>
    <property type="match status" value="1"/>
</dbReference>
<dbReference type="PRINTS" id="PR00301">
    <property type="entry name" value="HEATSHOCK70"/>
</dbReference>
<dbReference type="Pfam" id="PF00012">
    <property type="entry name" value="HSP70"/>
    <property type="match status" value="1"/>
</dbReference>
<organism evidence="3 4">
    <name type="scientific">Lophiotrema nucula</name>
    <dbReference type="NCBI Taxonomy" id="690887"/>
    <lineage>
        <taxon>Eukaryota</taxon>
        <taxon>Fungi</taxon>
        <taxon>Dikarya</taxon>
        <taxon>Ascomycota</taxon>
        <taxon>Pezizomycotina</taxon>
        <taxon>Dothideomycetes</taxon>
        <taxon>Pleosporomycetidae</taxon>
        <taxon>Pleosporales</taxon>
        <taxon>Lophiotremataceae</taxon>
        <taxon>Lophiotrema</taxon>
    </lineage>
</organism>
<evidence type="ECO:0000313" key="4">
    <source>
        <dbReference type="Proteomes" id="UP000799770"/>
    </source>
</evidence>
<evidence type="ECO:0000256" key="1">
    <source>
        <dbReference type="ARBA" id="ARBA00022741"/>
    </source>
</evidence>
<dbReference type="AlphaFoldDB" id="A0A6A5YWH4"/>
<dbReference type="EMBL" id="ML977338">
    <property type="protein sequence ID" value="KAF2110481.1"/>
    <property type="molecule type" value="Genomic_DNA"/>
</dbReference>
<dbReference type="Gene3D" id="3.30.420.40">
    <property type="match status" value="1"/>
</dbReference>
<evidence type="ECO:0008006" key="5">
    <source>
        <dbReference type="Google" id="ProtNLM"/>
    </source>
</evidence>
<dbReference type="GO" id="GO:0140662">
    <property type="term" value="F:ATP-dependent protein folding chaperone"/>
    <property type="evidence" value="ECO:0007669"/>
    <property type="project" value="InterPro"/>
</dbReference>
<keyword evidence="2" id="KW-0067">ATP-binding</keyword>
<dbReference type="OrthoDB" id="2963168at2759"/>
<protein>
    <recommendedName>
        <fullName evidence="5">Actin-like ATPase domain-containing protein</fullName>
    </recommendedName>
</protein>
<dbReference type="GO" id="GO:0005524">
    <property type="term" value="F:ATP binding"/>
    <property type="evidence" value="ECO:0007669"/>
    <property type="project" value="UniProtKB-KW"/>
</dbReference>
<dbReference type="SUPFAM" id="SSF53067">
    <property type="entry name" value="Actin-like ATPase domain"/>
    <property type="match status" value="2"/>
</dbReference>
<dbReference type="PANTHER" id="PTHR14187:SF5">
    <property type="entry name" value="HEAT SHOCK 70 KDA PROTEIN 12A"/>
    <property type="match status" value="1"/>
</dbReference>
<reference evidence="3" key="1">
    <citation type="journal article" date="2020" name="Stud. Mycol.">
        <title>101 Dothideomycetes genomes: a test case for predicting lifestyles and emergence of pathogens.</title>
        <authorList>
            <person name="Haridas S."/>
            <person name="Albert R."/>
            <person name="Binder M."/>
            <person name="Bloem J."/>
            <person name="Labutti K."/>
            <person name="Salamov A."/>
            <person name="Andreopoulos B."/>
            <person name="Baker S."/>
            <person name="Barry K."/>
            <person name="Bills G."/>
            <person name="Bluhm B."/>
            <person name="Cannon C."/>
            <person name="Castanera R."/>
            <person name="Culley D."/>
            <person name="Daum C."/>
            <person name="Ezra D."/>
            <person name="Gonzalez J."/>
            <person name="Henrissat B."/>
            <person name="Kuo A."/>
            <person name="Liang C."/>
            <person name="Lipzen A."/>
            <person name="Lutzoni F."/>
            <person name="Magnuson J."/>
            <person name="Mondo S."/>
            <person name="Nolan M."/>
            <person name="Ohm R."/>
            <person name="Pangilinan J."/>
            <person name="Park H.-J."/>
            <person name="Ramirez L."/>
            <person name="Alfaro M."/>
            <person name="Sun H."/>
            <person name="Tritt A."/>
            <person name="Yoshinaga Y."/>
            <person name="Zwiers L.-H."/>
            <person name="Turgeon B."/>
            <person name="Goodwin S."/>
            <person name="Spatafora J."/>
            <person name="Crous P."/>
            <person name="Grigoriev I."/>
        </authorList>
    </citation>
    <scope>NUCLEOTIDE SEQUENCE</scope>
    <source>
        <strain evidence="3">CBS 627.86</strain>
    </source>
</reference>
<dbReference type="Proteomes" id="UP000799770">
    <property type="component" value="Unassembled WGS sequence"/>
</dbReference>
<evidence type="ECO:0000256" key="2">
    <source>
        <dbReference type="ARBA" id="ARBA00022840"/>
    </source>
</evidence>
<proteinExistence type="predicted"/>
<keyword evidence="1" id="KW-0547">Nucleotide-binding</keyword>
<dbReference type="InterPro" id="IPR013126">
    <property type="entry name" value="Hsp_70_fam"/>
</dbReference>